<feature type="signal peptide" evidence="2">
    <location>
        <begin position="1"/>
        <end position="22"/>
    </location>
</feature>
<dbReference type="Proteomes" id="UP000256710">
    <property type="component" value="Unassembled WGS sequence"/>
</dbReference>
<dbReference type="AlphaFoldDB" id="A0A375H5A3"/>
<name>A0A375H5A3_9BURK</name>
<accession>A0A375H5A3</accession>
<evidence type="ECO:0000313" key="6">
    <source>
        <dbReference type="Proteomes" id="UP000256710"/>
    </source>
</evidence>
<feature type="chain" id="PRO_5016673647" evidence="2">
    <location>
        <begin position="23"/>
        <end position="60"/>
    </location>
</feature>
<proteinExistence type="predicted"/>
<evidence type="ECO:0000313" key="3">
    <source>
        <dbReference type="EMBL" id="SOZ34772.1"/>
    </source>
</evidence>
<evidence type="ECO:0000313" key="4">
    <source>
        <dbReference type="EMBL" id="SPD46862.1"/>
    </source>
</evidence>
<gene>
    <name evidence="3" type="ORF">CBM2605_A140002</name>
    <name evidence="4" type="ORF">CBM2607_11802</name>
</gene>
<protein>
    <submittedName>
        <fullName evidence="4">Uncharacterized protein</fullName>
    </submittedName>
</protein>
<organism evidence="4 5">
    <name type="scientific">Cupriavidus neocaledonicus</name>
    <dbReference type="NCBI Taxonomy" id="1040979"/>
    <lineage>
        <taxon>Bacteria</taxon>
        <taxon>Pseudomonadati</taxon>
        <taxon>Pseudomonadota</taxon>
        <taxon>Betaproteobacteria</taxon>
        <taxon>Burkholderiales</taxon>
        <taxon>Burkholderiaceae</taxon>
        <taxon>Cupriavidus</taxon>
    </lineage>
</organism>
<dbReference type="Proteomes" id="UP000255168">
    <property type="component" value="Chromosome I"/>
</dbReference>
<evidence type="ECO:0000256" key="2">
    <source>
        <dbReference type="SAM" id="SignalP"/>
    </source>
</evidence>
<keyword evidence="6" id="KW-1185">Reference proteome</keyword>
<feature type="region of interest" description="Disordered" evidence="1">
    <location>
        <begin position="24"/>
        <end position="47"/>
    </location>
</feature>
<evidence type="ECO:0000313" key="5">
    <source>
        <dbReference type="Proteomes" id="UP000255168"/>
    </source>
</evidence>
<dbReference type="RefSeq" id="WP_145987503.1">
    <property type="nucleotide sequence ID" value="NZ_AQUR01000055.1"/>
</dbReference>
<keyword evidence="2" id="KW-0732">Signal</keyword>
<dbReference type="EMBL" id="LT984806">
    <property type="protein sequence ID" value="SPD46862.1"/>
    <property type="molecule type" value="Genomic_DNA"/>
</dbReference>
<evidence type="ECO:0000256" key="1">
    <source>
        <dbReference type="SAM" id="MobiDB-lite"/>
    </source>
</evidence>
<dbReference type="EMBL" id="OFTC01000006">
    <property type="protein sequence ID" value="SOZ34772.1"/>
    <property type="molecule type" value="Genomic_DNA"/>
</dbReference>
<sequence>MKMRMVPWFVAAAMPLPRLACAADSGSRRGPEPADIGIGEAPDNTPLCHFTDAPAARAAR</sequence>
<reference evidence="5 6" key="1">
    <citation type="submission" date="2018-01" db="EMBL/GenBank/DDBJ databases">
        <authorList>
            <person name="Clerissi C."/>
        </authorList>
    </citation>
    <scope>NUCLEOTIDE SEQUENCE [LARGE SCALE GENOMIC DNA]</scope>
    <source>
        <strain evidence="3">Cupriavidus taiwanensis STM 6082</strain>
        <strain evidence="4">Cupriavidus taiwanensis STM 6160</strain>
    </source>
</reference>